<name>A0A6M3XY30_9ZZZZ</name>
<gene>
    <name evidence="1" type="ORF">TM448B02856_0009</name>
</gene>
<protein>
    <submittedName>
        <fullName evidence="1">Uncharacterized protein</fullName>
    </submittedName>
</protein>
<evidence type="ECO:0000313" key="1">
    <source>
        <dbReference type="EMBL" id="QJI01978.1"/>
    </source>
</evidence>
<dbReference type="EMBL" id="MT144966">
    <property type="protein sequence ID" value="QJI01978.1"/>
    <property type="molecule type" value="Genomic_DNA"/>
</dbReference>
<reference evidence="1" key="1">
    <citation type="submission" date="2020-03" db="EMBL/GenBank/DDBJ databases">
        <title>The deep terrestrial virosphere.</title>
        <authorList>
            <person name="Holmfeldt K."/>
            <person name="Nilsson E."/>
            <person name="Simone D."/>
            <person name="Lopez-Fernandez M."/>
            <person name="Wu X."/>
            <person name="de Brujin I."/>
            <person name="Lundin D."/>
            <person name="Andersson A."/>
            <person name="Bertilsson S."/>
            <person name="Dopson M."/>
        </authorList>
    </citation>
    <scope>NUCLEOTIDE SEQUENCE</scope>
    <source>
        <strain evidence="1">TM448B02856</strain>
    </source>
</reference>
<dbReference type="AlphaFoldDB" id="A0A6M3XY30"/>
<sequence length="80" mass="9636">MNEFKRFYVYEGSRPVGIIENADKMPIDDITKLSRMLKLMFNRDIHMKPIYPGDFDFDPVSGRKLNRIEKFEYPEFKKEV</sequence>
<proteinExistence type="predicted"/>
<organism evidence="1">
    <name type="scientific">viral metagenome</name>
    <dbReference type="NCBI Taxonomy" id="1070528"/>
    <lineage>
        <taxon>unclassified sequences</taxon>
        <taxon>metagenomes</taxon>
        <taxon>organismal metagenomes</taxon>
    </lineage>
</organism>
<accession>A0A6M3XY30</accession>